<evidence type="ECO:0000313" key="3">
    <source>
        <dbReference type="Proteomes" id="UP001371456"/>
    </source>
</evidence>
<dbReference type="AlphaFoldDB" id="A0AAN8UE90"/>
<dbReference type="EMBL" id="JBANQN010000001">
    <property type="protein sequence ID" value="KAK6803802.1"/>
    <property type="molecule type" value="Genomic_DNA"/>
</dbReference>
<feature type="region of interest" description="Disordered" evidence="1">
    <location>
        <begin position="1"/>
        <end position="32"/>
    </location>
</feature>
<dbReference type="Proteomes" id="UP001371456">
    <property type="component" value="Unassembled WGS sequence"/>
</dbReference>
<reference evidence="2 3" key="1">
    <citation type="submission" date="2024-02" db="EMBL/GenBank/DDBJ databases">
        <title>de novo genome assembly of Solanum bulbocastanum strain 11H21.</title>
        <authorList>
            <person name="Hosaka A.J."/>
        </authorList>
    </citation>
    <scope>NUCLEOTIDE SEQUENCE [LARGE SCALE GENOMIC DNA]</scope>
    <source>
        <tissue evidence="2">Young leaves</tissue>
    </source>
</reference>
<sequence>MDRQQTPNAPLLPPPMRPTVHQDDADEEDETVKQLNECSSVYLSLQDCLINSDRNWKSCQKEVQALKACNDRRQKDKRS</sequence>
<dbReference type="PANTHER" id="PTHR48236">
    <property type="entry name" value="COX19-LIKE CHCH FAMILY PROTEIN"/>
    <property type="match status" value="1"/>
</dbReference>
<dbReference type="PANTHER" id="PTHR48236:SF1">
    <property type="entry name" value="COX19-LIKE CHCH FAMILY PROTEIN"/>
    <property type="match status" value="1"/>
</dbReference>
<proteinExistence type="predicted"/>
<gene>
    <name evidence="2" type="ORF">RDI58_001586</name>
</gene>
<keyword evidence="3" id="KW-1185">Reference proteome</keyword>
<accession>A0AAN8UE90</accession>
<evidence type="ECO:0000256" key="1">
    <source>
        <dbReference type="SAM" id="MobiDB-lite"/>
    </source>
</evidence>
<evidence type="ECO:0000313" key="2">
    <source>
        <dbReference type="EMBL" id="KAK6803802.1"/>
    </source>
</evidence>
<name>A0AAN8UE90_SOLBU</name>
<comment type="caution">
    <text evidence="2">The sequence shown here is derived from an EMBL/GenBank/DDBJ whole genome shotgun (WGS) entry which is preliminary data.</text>
</comment>
<protein>
    <submittedName>
        <fullName evidence="2">Uncharacterized protein</fullName>
    </submittedName>
</protein>
<organism evidence="2 3">
    <name type="scientific">Solanum bulbocastanum</name>
    <name type="common">Wild potato</name>
    <dbReference type="NCBI Taxonomy" id="147425"/>
    <lineage>
        <taxon>Eukaryota</taxon>
        <taxon>Viridiplantae</taxon>
        <taxon>Streptophyta</taxon>
        <taxon>Embryophyta</taxon>
        <taxon>Tracheophyta</taxon>
        <taxon>Spermatophyta</taxon>
        <taxon>Magnoliopsida</taxon>
        <taxon>eudicotyledons</taxon>
        <taxon>Gunneridae</taxon>
        <taxon>Pentapetalae</taxon>
        <taxon>asterids</taxon>
        <taxon>lamiids</taxon>
        <taxon>Solanales</taxon>
        <taxon>Solanaceae</taxon>
        <taxon>Solanoideae</taxon>
        <taxon>Solaneae</taxon>
        <taxon>Solanum</taxon>
    </lineage>
</organism>